<dbReference type="Pfam" id="PF02653">
    <property type="entry name" value="BPD_transp_2"/>
    <property type="match status" value="1"/>
</dbReference>
<dbReference type="InterPro" id="IPR025997">
    <property type="entry name" value="SBP_2_dom"/>
</dbReference>
<dbReference type="SUPFAM" id="SSF53822">
    <property type="entry name" value="Periplasmic binding protein-like I"/>
    <property type="match status" value="1"/>
</dbReference>
<keyword evidence="5" id="KW-1003">Cell membrane</keyword>
<dbReference type="RefSeq" id="WP_145271777.1">
    <property type="nucleotide sequence ID" value="NZ_CP036426.1"/>
</dbReference>
<dbReference type="CDD" id="cd06579">
    <property type="entry name" value="TM_PBP1_transp_AraH_like"/>
    <property type="match status" value="1"/>
</dbReference>
<proteinExistence type="predicted"/>
<feature type="domain" description="Periplasmic binding protein" evidence="15">
    <location>
        <begin position="406"/>
        <end position="660"/>
    </location>
</feature>
<evidence type="ECO:0000256" key="9">
    <source>
        <dbReference type="ARBA" id="ARBA00022989"/>
    </source>
</evidence>
<keyword evidence="7 14" id="KW-0812">Transmembrane</keyword>
<feature type="transmembrane region" description="Helical" evidence="14">
    <location>
        <begin position="351"/>
        <end position="371"/>
    </location>
</feature>
<evidence type="ECO:0000256" key="11">
    <source>
        <dbReference type="ARBA" id="ARBA00025060"/>
    </source>
</evidence>
<evidence type="ECO:0000256" key="1">
    <source>
        <dbReference type="ARBA" id="ARBA00004651"/>
    </source>
</evidence>
<feature type="transmembrane region" description="Helical" evidence="14">
    <location>
        <begin position="103"/>
        <end position="125"/>
    </location>
</feature>
<evidence type="ECO:0000256" key="14">
    <source>
        <dbReference type="SAM" id="Phobius"/>
    </source>
</evidence>
<comment type="function">
    <text evidence="11">Part of the ABC transporter complex LsrABCD involved in autoinducer 2 (AI-2) import. Binds AI-2 and delivers it to the LsrC and LsrD permeases.</text>
</comment>
<feature type="transmembrane region" description="Helical" evidence="14">
    <location>
        <begin position="171"/>
        <end position="194"/>
    </location>
</feature>
<dbReference type="KEGG" id="tpla:ElP_37910"/>
<dbReference type="InterPro" id="IPR028082">
    <property type="entry name" value="Peripla_BP_I"/>
</dbReference>
<evidence type="ECO:0000256" key="13">
    <source>
        <dbReference type="ARBA" id="ARBA00039381"/>
    </source>
</evidence>
<protein>
    <recommendedName>
        <fullName evidence="13">Autoinducer 2 import system permease protein LsrD</fullName>
    </recommendedName>
    <alternativeName>
        <fullName evidence="3">Autoinducer 2-binding protein LsrB</fullName>
    </alternativeName>
</protein>
<feature type="transmembrane region" description="Helical" evidence="14">
    <location>
        <begin position="54"/>
        <end position="73"/>
    </location>
</feature>
<dbReference type="PANTHER" id="PTHR32196:SF71">
    <property type="entry name" value="AUTOINDUCER 2 IMPORT SYSTEM PERMEASE PROTEIN LSRD"/>
    <property type="match status" value="1"/>
</dbReference>
<keyword evidence="6" id="KW-0997">Cell inner membrane</keyword>
<feature type="transmembrane region" description="Helical" evidence="14">
    <location>
        <begin position="301"/>
        <end position="320"/>
    </location>
</feature>
<comment type="subcellular location">
    <subcellularLocation>
        <location evidence="1">Cell membrane</location>
        <topology evidence="1">Multi-pass membrane protein</topology>
    </subcellularLocation>
</comment>
<dbReference type="GO" id="GO:0043190">
    <property type="term" value="C:ATP-binding cassette (ABC) transporter complex"/>
    <property type="evidence" value="ECO:0007669"/>
    <property type="project" value="InterPro"/>
</dbReference>
<comment type="function">
    <text evidence="12">Part of the ABC transporter complex LsrABCD involved in autoinducer 2 (AI-2) import. Probably responsible for the translocation of the substrate across the membrane.</text>
</comment>
<reference evidence="16 17" key="1">
    <citation type="submission" date="2019-02" db="EMBL/GenBank/DDBJ databases">
        <title>Deep-cultivation of Planctomycetes and their phenomic and genomic characterization uncovers novel biology.</title>
        <authorList>
            <person name="Wiegand S."/>
            <person name="Jogler M."/>
            <person name="Boedeker C."/>
            <person name="Pinto D."/>
            <person name="Vollmers J."/>
            <person name="Rivas-Marin E."/>
            <person name="Kohn T."/>
            <person name="Peeters S.H."/>
            <person name="Heuer A."/>
            <person name="Rast P."/>
            <person name="Oberbeckmann S."/>
            <person name="Bunk B."/>
            <person name="Jeske O."/>
            <person name="Meyerdierks A."/>
            <person name="Storesund J.E."/>
            <person name="Kallscheuer N."/>
            <person name="Luecker S."/>
            <person name="Lage O.M."/>
            <person name="Pohl T."/>
            <person name="Merkel B.J."/>
            <person name="Hornburger P."/>
            <person name="Mueller R.-W."/>
            <person name="Bruemmer F."/>
            <person name="Labrenz M."/>
            <person name="Spormann A.M."/>
            <person name="Op den Camp H."/>
            <person name="Overmann J."/>
            <person name="Amann R."/>
            <person name="Jetten M.S.M."/>
            <person name="Mascher T."/>
            <person name="Medema M.H."/>
            <person name="Devos D.P."/>
            <person name="Kaster A.-K."/>
            <person name="Ovreas L."/>
            <person name="Rohde M."/>
            <person name="Galperin M.Y."/>
            <person name="Jogler C."/>
        </authorList>
    </citation>
    <scope>NUCLEOTIDE SEQUENCE [LARGE SCALE GENOMIC DNA]</scope>
    <source>
        <strain evidence="16 17">ElP</strain>
    </source>
</reference>
<feature type="transmembrane region" description="Helical" evidence="14">
    <location>
        <begin position="223"/>
        <end position="247"/>
    </location>
</feature>
<dbReference type="PANTHER" id="PTHR32196">
    <property type="entry name" value="ABC TRANSPORTER PERMEASE PROTEIN YPHD-RELATED-RELATED"/>
    <property type="match status" value="1"/>
</dbReference>
<dbReference type="Proteomes" id="UP000317835">
    <property type="component" value="Chromosome"/>
</dbReference>
<dbReference type="GO" id="GO:0022857">
    <property type="term" value="F:transmembrane transporter activity"/>
    <property type="evidence" value="ECO:0007669"/>
    <property type="project" value="InterPro"/>
</dbReference>
<gene>
    <name evidence="16" type="primary">lsrD</name>
    <name evidence="16" type="ORF">ElP_37910</name>
</gene>
<keyword evidence="17" id="KW-1185">Reference proteome</keyword>
<feature type="transmembrane region" description="Helical" evidence="14">
    <location>
        <begin position="25"/>
        <end position="47"/>
    </location>
</feature>
<organism evidence="16 17">
    <name type="scientific">Tautonia plasticadhaerens</name>
    <dbReference type="NCBI Taxonomy" id="2527974"/>
    <lineage>
        <taxon>Bacteria</taxon>
        <taxon>Pseudomonadati</taxon>
        <taxon>Planctomycetota</taxon>
        <taxon>Planctomycetia</taxon>
        <taxon>Isosphaerales</taxon>
        <taxon>Isosphaeraceae</taxon>
        <taxon>Tautonia</taxon>
    </lineage>
</organism>
<evidence type="ECO:0000256" key="2">
    <source>
        <dbReference type="ARBA" id="ARBA00011262"/>
    </source>
</evidence>
<dbReference type="Pfam" id="PF13407">
    <property type="entry name" value="Peripla_BP_4"/>
    <property type="match status" value="1"/>
</dbReference>
<dbReference type="AlphaFoldDB" id="A0A518H4W9"/>
<evidence type="ECO:0000256" key="8">
    <source>
        <dbReference type="ARBA" id="ARBA00022764"/>
    </source>
</evidence>
<evidence type="ECO:0000256" key="12">
    <source>
        <dbReference type="ARBA" id="ARBA00025439"/>
    </source>
</evidence>
<dbReference type="InterPro" id="IPR030159">
    <property type="entry name" value="LsrB"/>
</dbReference>
<evidence type="ECO:0000256" key="4">
    <source>
        <dbReference type="ARBA" id="ARBA00022448"/>
    </source>
</evidence>
<dbReference type="OrthoDB" id="9795981at2"/>
<evidence type="ECO:0000256" key="3">
    <source>
        <dbReference type="ARBA" id="ARBA00014452"/>
    </source>
</evidence>
<dbReference type="Gene3D" id="3.40.50.2300">
    <property type="match status" value="2"/>
</dbReference>
<sequence length="702" mass="73623">MATTTEATVGRSTPPRPGSLEPAQAALAALLGLEILVFAAIGTNFFTVGNGFEVLRLSVEIGLLAVALTPVIVSGGIDLSVGSLMGLAAVVFGMLWRDAGLPIPLAAALAIGLGALAGSLNGILITRLRIPPLIVTLGTYSLFRGLAEGMTGGVDNFTDFPAPFLFLGQGYVSGVLPTQVPIFAAVALGFWVLLHRSTIGRGLVAVGYSPEGARHAGLRVDRLVWLVYVLSGAASGLAAVVYVSHLGQAKADAGLGYELLAITAVVLGGTSIFGGRGSVVGTLLGLFTIAVLQNGMRLADLPAELSGVLTGVLLLVAIGLDRRPGRATAPHPRDRSQDEHEGEWTVKNSQVAVICAVILAAGAIIAASNVYMVRTIADRLVGAGAGGNSAPVADRGGDPADRPITVAMMPKSKGNAYFIACRQGAEEAARELGVNLIWDGPTDPDPARQNQIIDTWITRGVDVIAVAVENRDGIASVLKKAQDRGIKVITWDADAATDARTFFVNQATPEGIGRALMDTAAEIMGGEGEFAIITASLTAANMISWQEQIELRREEAYPDIEMAVLRPCDDLQQKAYDEANNIMNAHPDVELIMAICTPAVPGAAEAVKQSGRDDVKVIGLGLPNDNKRYVHDGITEAVILWNSMDLGYLTVHAAKALEDGTLEAGDERFDAGRLGTVDIRGDNILLGEPFTFTEENIDQFDF</sequence>
<evidence type="ECO:0000256" key="5">
    <source>
        <dbReference type="ARBA" id="ARBA00022475"/>
    </source>
</evidence>
<accession>A0A518H4W9</accession>
<keyword evidence="9 14" id="KW-1133">Transmembrane helix</keyword>
<comment type="subunit">
    <text evidence="2">The complex is composed of two ATP-binding proteins (LsrA), two transmembrane proteins (LsrC and LsrD) and a solute-binding protein (LsrB).</text>
</comment>
<evidence type="ECO:0000313" key="16">
    <source>
        <dbReference type="EMBL" id="QDV35883.1"/>
    </source>
</evidence>
<name>A0A518H4W9_9BACT</name>
<evidence type="ECO:0000256" key="6">
    <source>
        <dbReference type="ARBA" id="ARBA00022519"/>
    </source>
</evidence>
<keyword evidence="8" id="KW-0574">Periplasm</keyword>
<dbReference type="CDD" id="cd20003">
    <property type="entry name" value="PBP1_LsrB_Quorum_Sensing"/>
    <property type="match status" value="1"/>
</dbReference>
<keyword evidence="10 14" id="KW-0472">Membrane</keyword>
<feature type="transmembrane region" description="Helical" evidence="14">
    <location>
        <begin position="259"/>
        <end position="289"/>
    </location>
</feature>
<evidence type="ECO:0000256" key="10">
    <source>
        <dbReference type="ARBA" id="ARBA00023136"/>
    </source>
</evidence>
<dbReference type="EMBL" id="CP036426">
    <property type="protein sequence ID" value="QDV35883.1"/>
    <property type="molecule type" value="Genomic_DNA"/>
</dbReference>
<evidence type="ECO:0000259" key="15">
    <source>
        <dbReference type="Pfam" id="PF13407"/>
    </source>
</evidence>
<dbReference type="InterPro" id="IPR001851">
    <property type="entry name" value="ABC_transp_permease"/>
</dbReference>
<keyword evidence="4" id="KW-0813">Transport</keyword>
<evidence type="ECO:0000313" key="17">
    <source>
        <dbReference type="Proteomes" id="UP000317835"/>
    </source>
</evidence>
<evidence type="ECO:0000256" key="7">
    <source>
        <dbReference type="ARBA" id="ARBA00022692"/>
    </source>
</evidence>